<proteinExistence type="predicted"/>
<organism evidence="2">
    <name type="scientific">Spodoptera frugiperda</name>
    <name type="common">Fall armyworm</name>
    <dbReference type="NCBI Taxonomy" id="7108"/>
    <lineage>
        <taxon>Eukaryota</taxon>
        <taxon>Metazoa</taxon>
        <taxon>Ecdysozoa</taxon>
        <taxon>Arthropoda</taxon>
        <taxon>Hexapoda</taxon>
        <taxon>Insecta</taxon>
        <taxon>Pterygota</taxon>
        <taxon>Neoptera</taxon>
        <taxon>Endopterygota</taxon>
        <taxon>Lepidoptera</taxon>
        <taxon>Glossata</taxon>
        <taxon>Ditrysia</taxon>
        <taxon>Noctuoidea</taxon>
        <taxon>Noctuidae</taxon>
        <taxon>Amphipyrinae</taxon>
        <taxon>Spodoptera</taxon>
    </lineage>
</organism>
<name>A0A2H1VAM9_SPOFR</name>
<sequence length="96" mass="10958">MILLTILFTHTHNVTPFIPEGVGRGVTTRNAAIQCTPTFHHFCYKSHVIGDSVLIPRNFRKSERSPVILCPTRESNPRPLVRRSHLRPLDQRGSLF</sequence>
<protein>
    <submittedName>
        <fullName evidence="2">SFRICE_024109</fullName>
    </submittedName>
</protein>
<feature type="region of interest" description="Disordered" evidence="1">
    <location>
        <begin position="75"/>
        <end position="96"/>
    </location>
</feature>
<evidence type="ECO:0000313" key="2">
    <source>
        <dbReference type="EMBL" id="SOQ37898.1"/>
    </source>
</evidence>
<evidence type="ECO:0000256" key="1">
    <source>
        <dbReference type="SAM" id="MobiDB-lite"/>
    </source>
</evidence>
<dbReference type="EMBL" id="ODYU01001540">
    <property type="protein sequence ID" value="SOQ37898.1"/>
    <property type="molecule type" value="Genomic_DNA"/>
</dbReference>
<reference evidence="2" key="1">
    <citation type="submission" date="2016-07" db="EMBL/GenBank/DDBJ databases">
        <authorList>
            <person name="Bretaudeau A."/>
        </authorList>
    </citation>
    <scope>NUCLEOTIDE SEQUENCE</scope>
    <source>
        <strain evidence="2">Rice</strain>
        <tissue evidence="2">Whole body</tissue>
    </source>
</reference>
<gene>
    <name evidence="2" type="ORF">SFRICE_024109</name>
</gene>
<accession>A0A2H1VAM9</accession>
<dbReference type="AlphaFoldDB" id="A0A2H1VAM9"/>